<evidence type="ECO:0000313" key="1">
    <source>
        <dbReference type="EMBL" id="GAA0203432.1"/>
    </source>
</evidence>
<reference evidence="1 2" key="1">
    <citation type="journal article" date="2019" name="Int. J. Syst. Evol. Microbiol.">
        <title>The Global Catalogue of Microorganisms (GCM) 10K type strain sequencing project: providing services to taxonomists for standard genome sequencing and annotation.</title>
        <authorList>
            <consortium name="The Broad Institute Genomics Platform"/>
            <consortium name="The Broad Institute Genome Sequencing Center for Infectious Disease"/>
            <person name="Wu L."/>
            <person name="Ma J."/>
        </authorList>
    </citation>
    <scope>NUCLEOTIDE SEQUENCE [LARGE SCALE GENOMIC DNA]</scope>
    <source>
        <strain evidence="1 2">JCM 16211</strain>
    </source>
</reference>
<protein>
    <submittedName>
        <fullName evidence="1">Uncharacterized protein</fullName>
    </submittedName>
</protein>
<comment type="caution">
    <text evidence="1">The sequence shown here is derived from an EMBL/GenBank/DDBJ whole genome shotgun (WGS) entry which is preliminary data.</text>
</comment>
<organism evidence="1 2">
    <name type="scientific">Kangiella japonica</name>
    <dbReference type="NCBI Taxonomy" id="647384"/>
    <lineage>
        <taxon>Bacteria</taxon>
        <taxon>Pseudomonadati</taxon>
        <taxon>Pseudomonadota</taxon>
        <taxon>Gammaproteobacteria</taxon>
        <taxon>Kangiellales</taxon>
        <taxon>Kangiellaceae</taxon>
        <taxon>Kangiella</taxon>
    </lineage>
</organism>
<accession>A0ABN0SW91</accession>
<sequence>MRLIVDFSSVNGALLATTLTKSASYNLTVPNILKQQKKKASQGHNSSNFSQFSSTQLTGFKFAD</sequence>
<name>A0ABN0SW91_9GAMM</name>
<evidence type="ECO:0000313" key="2">
    <source>
        <dbReference type="Proteomes" id="UP001501221"/>
    </source>
</evidence>
<dbReference type="Proteomes" id="UP001501221">
    <property type="component" value="Unassembled WGS sequence"/>
</dbReference>
<gene>
    <name evidence="1" type="ORF">GCM10009123_08410</name>
</gene>
<proteinExistence type="predicted"/>
<dbReference type="EMBL" id="BAAAFM010000003">
    <property type="protein sequence ID" value="GAA0203432.1"/>
    <property type="molecule type" value="Genomic_DNA"/>
</dbReference>
<keyword evidence="2" id="KW-1185">Reference proteome</keyword>